<gene>
    <name evidence="5" type="ORF">NQ315_005415</name>
</gene>
<keyword evidence="6" id="KW-1185">Reference proteome</keyword>
<dbReference type="GO" id="GO:0038203">
    <property type="term" value="P:TORC2 signaling"/>
    <property type="evidence" value="ECO:0007669"/>
    <property type="project" value="TreeGrafter"/>
</dbReference>
<dbReference type="PANTHER" id="PTHR13335">
    <property type="entry name" value="TARGET OF RAPAMYCIN COMPLEX 2 SUBUNIT MAPKAP1"/>
    <property type="match status" value="1"/>
</dbReference>
<comment type="caution">
    <text evidence="5">The sequence shown here is derived from an EMBL/GenBank/DDBJ whole genome shotgun (WGS) entry which is preliminary data.</text>
</comment>
<dbReference type="EMBL" id="JANEYG010000014">
    <property type="protein sequence ID" value="KAJ8920546.1"/>
    <property type="molecule type" value="Genomic_DNA"/>
</dbReference>
<dbReference type="Pfam" id="PF05422">
    <property type="entry name" value="SIN1"/>
    <property type="match status" value="1"/>
</dbReference>
<evidence type="ECO:0000256" key="1">
    <source>
        <dbReference type="ARBA" id="ARBA00009407"/>
    </source>
</evidence>
<dbReference type="InterPro" id="IPR011993">
    <property type="entry name" value="PH-like_dom_sf"/>
</dbReference>
<dbReference type="InterPro" id="IPR031313">
    <property type="entry name" value="Sin1_PH_dom"/>
</dbReference>
<dbReference type="GO" id="GO:0031932">
    <property type="term" value="C:TORC2 complex"/>
    <property type="evidence" value="ECO:0007669"/>
    <property type="project" value="InterPro"/>
</dbReference>
<dbReference type="Gene3D" id="2.30.29.30">
    <property type="entry name" value="Pleckstrin-homology domain (PH domain)/Phosphotyrosine-binding domain (PTB)"/>
    <property type="match status" value="1"/>
</dbReference>
<evidence type="ECO:0008006" key="7">
    <source>
        <dbReference type="Google" id="ProtNLM"/>
    </source>
</evidence>
<comment type="similarity">
    <text evidence="1">Belongs to the SIN1 family.</text>
</comment>
<dbReference type="Pfam" id="PF16979">
    <property type="entry name" value="SIN1_PH"/>
    <property type="match status" value="1"/>
</dbReference>
<evidence type="ECO:0000259" key="4">
    <source>
        <dbReference type="Pfam" id="PF16979"/>
    </source>
</evidence>
<accession>A0AAV8W3P7</accession>
<dbReference type="GO" id="GO:0005886">
    <property type="term" value="C:plasma membrane"/>
    <property type="evidence" value="ECO:0007669"/>
    <property type="project" value="TreeGrafter"/>
</dbReference>
<organism evidence="5 6">
    <name type="scientific">Exocentrus adspersus</name>
    <dbReference type="NCBI Taxonomy" id="1586481"/>
    <lineage>
        <taxon>Eukaryota</taxon>
        <taxon>Metazoa</taxon>
        <taxon>Ecdysozoa</taxon>
        <taxon>Arthropoda</taxon>
        <taxon>Hexapoda</taxon>
        <taxon>Insecta</taxon>
        <taxon>Pterygota</taxon>
        <taxon>Neoptera</taxon>
        <taxon>Endopterygota</taxon>
        <taxon>Coleoptera</taxon>
        <taxon>Polyphaga</taxon>
        <taxon>Cucujiformia</taxon>
        <taxon>Chrysomeloidea</taxon>
        <taxon>Cerambycidae</taxon>
        <taxon>Lamiinae</taxon>
        <taxon>Acanthocinini</taxon>
        <taxon>Exocentrus</taxon>
    </lineage>
</organism>
<feature type="domain" description="CRIM" evidence="3">
    <location>
        <begin position="130"/>
        <end position="261"/>
    </location>
</feature>
<evidence type="ECO:0000259" key="2">
    <source>
        <dbReference type="Pfam" id="PF05422"/>
    </source>
</evidence>
<evidence type="ECO:0000313" key="6">
    <source>
        <dbReference type="Proteomes" id="UP001159042"/>
    </source>
</evidence>
<dbReference type="GO" id="GO:0005737">
    <property type="term" value="C:cytoplasm"/>
    <property type="evidence" value="ECO:0007669"/>
    <property type="project" value="TreeGrafter"/>
</dbReference>
<dbReference type="AlphaFoldDB" id="A0AAV8W3P7"/>
<feature type="domain" description="SIN1-type PH" evidence="4">
    <location>
        <begin position="315"/>
        <end position="448"/>
    </location>
</feature>
<dbReference type="Pfam" id="PF16978">
    <property type="entry name" value="CRIM"/>
    <property type="match status" value="1"/>
</dbReference>
<name>A0AAV8W3P7_9CUCU</name>
<evidence type="ECO:0000313" key="5">
    <source>
        <dbReference type="EMBL" id="KAJ8920546.1"/>
    </source>
</evidence>
<dbReference type="PANTHER" id="PTHR13335:SF1">
    <property type="entry name" value="TARGET OF RAPAMYCIN COMPLEX 2 SUBUNIT MAPKAP1"/>
    <property type="match status" value="1"/>
</dbReference>
<dbReference type="InterPro" id="IPR032679">
    <property type="entry name" value="Sin1_N"/>
</dbReference>
<reference evidence="5 6" key="1">
    <citation type="journal article" date="2023" name="Insect Mol. Biol.">
        <title>Genome sequencing provides insights into the evolution of gene families encoding plant cell wall-degrading enzymes in longhorned beetles.</title>
        <authorList>
            <person name="Shin N.R."/>
            <person name="Okamura Y."/>
            <person name="Kirsch R."/>
            <person name="Pauchet Y."/>
        </authorList>
    </citation>
    <scope>NUCLEOTIDE SEQUENCE [LARGE SCALE GENOMIC DNA]</scope>
    <source>
        <strain evidence="5">EAD_L_NR</strain>
    </source>
</reference>
<sequence>MALYDNKYWLLSHIRNSFISTDDTGMCELVMVNEAKEIRQYLGNVESYPEPDDSEDEEDEFESYDLQMDMDFGIRERSNTAAQLEKLDLARKKAAKMKHIKWETSKEQPDINELFIKKDISQAVKKPERKSMLSVLMQNFSHLPMNPYIGYSKFDGCEQVNIPTRRYKIFLTMLSQQQRNYPINICCVATAKIQDLIGLTLLKFSTNHGDSNVNLKSVSNYGLFICEEDGEVDRDFPCLDPKECVAKFGFVCLGLVEHKENLKSVSFPDESQHTISEERMNRIRTISEKSKAEENRQKSDLMAMDEHNKRMEAPLYQSFRVFMLNKVRPKVEVNIGISGERIEIDPIQQKGSKLLAFKQRAVSHYMDTIAWCEITDTKSNKATFKLVYNSNFGTNYNSVDIGGIWKFLSPSSSFPPALQSSTSFKHYDFECDISTAQDIVQKIKLILEVRSSSSRKEYVAAREGKHYNKRKNILSLK</sequence>
<protein>
    <recommendedName>
        <fullName evidence="7">Stress-activated map kinase-interacting protein 1</fullName>
    </recommendedName>
</protein>
<dbReference type="Proteomes" id="UP001159042">
    <property type="component" value="Unassembled WGS sequence"/>
</dbReference>
<proteinExistence type="inferred from homology"/>
<dbReference type="InterPro" id="IPR008828">
    <property type="entry name" value="Sin1/Avo1"/>
</dbReference>
<dbReference type="InterPro" id="IPR031567">
    <property type="entry name" value="CRIM_dom"/>
</dbReference>
<feature type="domain" description="Sin1 N-terminal" evidence="2">
    <location>
        <begin position="46"/>
        <end position="120"/>
    </location>
</feature>
<evidence type="ECO:0000259" key="3">
    <source>
        <dbReference type="Pfam" id="PF16978"/>
    </source>
</evidence>
<dbReference type="GO" id="GO:0005546">
    <property type="term" value="F:phosphatidylinositol-4,5-bisphosphate binding"/>
    <property type="evidence" value="ECO:0007669"/>
    <property type="project" value="TreeGrafter"/>
</dbReference>